<dbReference type="Proteomes" id="UP001059576">
    <property type="component" value="Chromosome"/>
</dbReference>
<dbReference type="InterPro" id="IPR001267">
    <property type="entry name" value="Thymidine_kinase"/>
</dbReference>
<feature type="binding site" evidence="8">
    <location>
        <position position="145"/>
    </location>
    <ligand>
        <name>Zn(2+)</name>
        <dbReference type="ChEBI" id="CHEBI:29105"/>
    </ligand>
</feature>
<evidence type="ECO:0000256" key="1">
    <source>
        <dbReference type="ARBA" id="ARBA00007587"/>
    </source>
</evidence>
<feature type="binding site" evidence="8">
    <location>
        <position position="180"/>
    </location>
    <ligand>
        <name>Zn(2+)</name>
        <dbReference type="ChEBI" id="CHEBI:29105"/>
    </ligand>
</feature>
<comment type="similarity">
    <text evidence="1 8 10">Belongs to the thymidine kinase family.</text>
</comment>
<keyword evidence="5 8" id="KW-0547">Nucleotide-binding</keyword>
<proteinExistence type="inferred from homology"/>
<protein>
    <recommendedName>
        <fullName evidence="2 8">Thymidine kinase</fullName>
        <ecNumber evidence="2 8">2.7.1.21</ecNumber>
    </recommendedName>
</protein>
<evidence type="ECO:0000256" key="7">
    <source>
        <dbReference type="ARBA" id="ARBA00022840"/>
    </source>
</evidence>
<dbReference type="PANTHER" id="PTHR11441">
    <property type="entry name" value="THYMIDINE KINASE"/>
    <property type="match status" value="1"/>
</dbReference>
<feature type="active site" description="Proton acceptor" evidence="8">
    <location>
        <position position="89"/>
    </location>
</feature>
<evidence type="ECO:0000256" key="8">
    <source>
        <dbReference type="HAMAP-Rule" id="MF_00124"/>
    </source>
</evidence>
<keyword evidence="12" id="KW-1185">Reference proteome</keyword>
<keyword evidence="7 8" id="KW-0067">ATP-binding</keyword>
<reference evidence="11" key="1">
    <citation type="submission" date="2022-07" db="EMBL/GenBank/DDBJ databases">
        <title>Complete genome of Mycoplasma equigenitalium type strain T37.</title>
        <authorList>
            <person name="Spergser J."/>
        </authorList>
    </citation>
    <scope>NUCLEOTIDE SEQUENCE</scope>
    <source>
        <strain evidence="11">T37</strain>
    </source>
</reference>
<dbReference type="InterPro" id="IPR020633">
    <property type="entry name" value="Thymidine_kinase_CS"/>
</dbReference>
<comment type="catalytic activity">
    <reaction evidence="8 9">
        <text>thymidine + ATP = dTMP + ADP + H(+)</text>
        <dbReference type="Rhea" id="RHEA:19129"/>
        <dbReference type="ChEBI" id="CHEBI:15378"/>
        <dbReference type="ChEBI" id="CHEBI:17748"/>
        <dbReference type="ChEBI" id="CHEBI:30616"/>
        <dbReference type="ChEBI" id="CHEBI:63528"/>
        <dbReference type="ChEBI" id="CHEBI:456216"/>
        <dbReference type="EC" id="2.7.1.21"/>
    </reaction>
</comment>
<dbReference type="SUPFAM" id="SSF52540">
    <property type="entry name" value="P-loop containing nucleoside triphosphate hydrolases"/>
    <property type="match status" value="1"/>
</dbReference>
<dbReference type="PROSITE" id="PS00603">
    <property type="entry name" value="TK_CELLULAR_TYPE"/>
    <property type="match status" value="1"/>
</dbReference>
<comment type="subcellular location">
    <subcellularLocation>
        <location evidence="8">Cytoplasm</location>
    </subcellularLocation>
</comment>
<dbReference type="EMBL" id="CP101808">
    <property type="protein sequence ID" value="UUD36660.1"/>
    <property type="molecule type" value="Genomic_DNA"/>
</dbReference>
<dbReference type="PIRSF" id="PIRSF035805">
    <property type="entry name" value="TK_cell"/>
    <property type="match status" value="1"/>
</dbReference>
<comment type="subunit">
    <text evidence="8">Homotetramer.</text>
</comment>
<evidence type="ECO:0000256" key="3">
    <source>
        <dbReference type="ARBA" id="ARBA00022634"/>
    </source>
</evidence>
<dbReference type="Gene3D" id="3.30.60.20">
    <property type="match status" value="1"/>
</dbReference>
<sequence>MYRRYSEGTLEVITGPMFSGKTEELIKRINTLKYANIKTLVIKPKFDTRFSEDFIVSRNTIQFPAHNVENAEEILSLVDNSIKAVAIDEVNFFKDDIIPVIEELTAKRIRVIVAGLDQDYLRRPYGVLPKLLAMAEEVSKLKAVCMQCKLDASCSFRKVDVKKLNYIGDSDEYEARCRRCHIAGETKKQEEREQEKTQEN</sequence>
<dbReference type="SUPFAM" id="SSF57716">
    <property type="entry name" value="Glucocorticoid receptor-like (DNA-binding domain)"/>
    <property type="match status" value="1"/>
</dbReference>
<evidence type="ECO:0000256" key="2">
    <source>
        <dbReference type="ARBA" id="ARBA00012118"/>
    </source>
</evidence>
<keyword evidence="8" id="KW-0479">Metal-binding</keyword>
<feature type="binding site" evidence="8">
    <location>
        <begin position="15"/>
        <end position="22"/>
    </location>
    <ligand>
        <name>ATP</name>
        <dbReference type="ChEBI" id="CHEBI:30616"/>
    </ligand>
</feature>
<dbReference type="PANTHER" id="PTHR11441:SF0">
    <property type="entry name" value="THYMIDINE KINASE, CYTOSOLIC"/>
    <property type="match status" value="1"/>
</dbReference>
<keyword evidence="8" id="KW-0862">Zinc</keyword>
<dbReference type="HAMAP" id="MF_00124">
    <property type="entry name" value="Thymidine_kinase"/>
    <property type="match status" value="1"/>
</dbReference>
<evidence type="ECO:0000313" key="12">
    <source>
        <dbReference type="Proteomes" id="UP001059576"/>
    </source>
</evidence>
<dbReference type="InterPro" id="IPR027417">
    <property type="entry name" value="P-loop_NTPase"/>
</dbReference>
<name>A0ABY5J108_9BACT</name>
<keyword evidence="3 8" id="KW-0237">DNA synthesis</keyword>
<dbReference type="GO" id="GO:0004797">
    <property type="term" value="F:thymidine kinase activity"/>
    <property type="evidence" value="ECO:0007669"/>
    <property type="project" value="UniProtKB-EC"/>
</dbReference>
<keyword evidence="6 8" id="KW-0418">Kinase</keyword>
<keyword evidence="8" id="KW-0963">Cytoplasm</keyword>
<dbReference type="NCBIfam" id="NF003296">
    <property type="entry name" value="PRK04296.1-1"/>
    <property type="match status" value="1"/>
</dbReference>
<organism evidence="11 12">
    <name type="scientific">Mycoplasmopsis equigenitalium</name>
    <dbReference type="NCBI Taxonomy" id="114883"/>
    <lineage>
        <taxon>Bacteria</taxon>
        <taxon>Bacillati</taxon>
        <taxon>Mycoplasmatota</taxon>
        <taxon>Mycoplasmoidales</taxon>
        <taxon>Metamycoplasmataceae</taxon>
        <taxon>Mycoplasmopsis</taxon>
    </lineage>
</organism>
<keyword evidence="4 8" id="KW-0808">Transferase</keyword>
<evidence type="ECO:0000256" key="5">
    <source>
        <dbReference type="ARBA" id="ARBA00022741"/>
    </source>
</evidence>
<feature type="binding site" evidence="8">
    <location>
        <position position="148"/>
    </location>
    <ligand>
        <name>Zn(2+)</name>
        <dbReference type="ChEBI" id="CHEBI:29105"/>
    </ligand>
</feature>
<dbReference type="RefSeq" id="WP_129721697.1">
    <property type="nucleotide sequence ID" value="NZ_CP101808.1"/>
</dbReference>
<feature type="binding site" evidence="8">
    <location>
        <begin position="88"/>
        <end position="91"/>
    </location>
    <ligand>
        <name>ATP</name>
        <dbReference type="ChEBI" id="CHEBI:30616"/>
    </ligand>
</feature>
<gene>
    <name evidence="8" type="primary">tdk</name>
    <name evidence="11" type="ORF">NPA09_01925</name>
</gene>
<evidence type="ECO:0000256" key="9">
    <source>
        <dbReference type="RuleBase" id="RU000544"/>
    </source>
</evidence>
<dbReference type="Gene3D" id="3.40.50.300">
    <property type="entry name" value="P-loop containing nucleotide triphosphate hydrolases"/>
    <property type="match status" value="1"/>
</dbReference>
<evidence type="ECO:0000256" key="6">
    <source>
        <dbReference type="ARBA" id="ARBA00022777"/>
    </source>
</evidence>
<evidence type="ECO:0000313" key="11">
    <source>
        <dbReference type="EMBL" id="UUD36660.1"/>
    </source>
</evidence>
<dbReference type="EC" id="2.7.1.21" evidence="2 8"/>
<evidence type="ECO:0000256" key="10">
    <source>
        <dbReference type="RuleBase" id="RU004165"/>
    </source>
</evidence>
<evidence type="ECO:0000256" key="4">
    <source>
        <dbReference type="ARBA" id="ARBA00022679"/>
    </source>
</evidence>
<accession>A0ABY5J108</accession>
<feature type="binding site" evidence="8">
    <location>
        <position position="177"/>
    </location>
    <ligand>
        <name>Zn(2+)</name>
        <dbReference type="ChEBI" id="CHEBI:29105"/>
    </ligand>
</feature>
<dbReference type="Pfam" id="PF00265">
    <property type="entry name" value="TK"/>
    <property type="match status" value="1"/>
</dbReference>